<comment type="cofactor">
    <cofactor evidence="12">
        <name>Mg(2+)</name>
        <dbReference type="ChEBI" id="CHEBI:18420"/>
    </cofactor>
    <cofactor evidence="12">
        <name>Mn(2+)</name>
        <dbReference type="ChEBI" id="CHEBI:29035"/>
    </cofactor>
    <text evidence="12">Binds 1 Mg(2+) or Mn(2+) ion per subunit.</text>
</comment>
<dbReference type="PANTHER" id="PTHR36999:SF1">
    <property type="entry name" value="ISOCITRATE DEHYDROGENASE (NADP(+))"/>
    <property type="match status" value="1"/>
</dbReference>
<evidence type="ECO:0000256" key="9">
    <source>
        <dbReference type="PIRNR" id="PIRNR009407"/>
    </source>
</evidence>
<dbReference type="GO" id="GO:0006099">
    <property type="term" value="P:tricarboxylic acid cycle"/>
    <property type="evidence" value="ECO:0007669"/>
    <property type="project" value="UniProtKB-KW"/>
</dbReference>
<feature type="binding site" evidence="13">
    <location>
        <position position="592"/>
    </location>
    <ligand>
        <name>NADP(+)</name>
        <dbReference type="ChEBI" id="CHEBI:58349"/>
    </ligand>
</feature>
<feature type="binding site" evidence="13">
    <location>
        <position position="652"/>
    </location>
    <ligand>
        <name>NADP(+)</name>
        <dbReference type="ChEBI" id="CHEBI:58349"/>
    </ligand>
</feature>
<keyword evidence="5 9" id="KW-0521">NADP</keyword>
<evidence type="ECO:0000256" key="2">
    <source>
        <dbReference type="ARBA" id="ARBA00022532"/>
    </source>
</evidence>
<evidence type="ECO:0000256" key="3">
    <source>
        <dbReference type="ARBA" id="ARBA00022723"/>
    </source>
</evidence>
<keyword evidence="2 9" id="KW-0816">Tricarboxylic acid cycle</keyword>
<dbReference type="InterPro" id="IPR004436">
    <property type="entry name" value="Isocitrate_DH_NADP_mono"/>
</dbReference>
<dbReference type="NCBIfam" id="TIGR00178">
    <property type="entry name" value="monomer_idh"/>
    <property type="match status" value="1"/>
</dbReference>
<keyword evidence="6 9" id="KW-0560">Oxidoreductase</keyword>
<feature type="binding site" evidence="12">
    <location>
        <position position="555"/>
    </location>
    <ligand>
        <name>Mg(2+)</name>
        <dbReference type="ChEBI" id="CHEBI:18420"/>
    </ligand>
</feature>
<evidence type="ECO:0000256" key="4">
    <source>
        <dbReference type="ARBA" id="ARBA00022842"/>
    </source>
</evidence>
<feature type="binding site" evidence="11">
    <location>
        <position position="550"/>
    </location>
    <ligand>
        <name>D-threo-isocitrate</name>
        <dbReference type="ChEBI" id="CHEBI:15562"/>
    </ligand>
</feature>
<evidence type="ECO:0000256" key="8">
    <source>
        <dbReference type="ARBA" id="ARBA00046318"/>
    </source>
</evidence>
<keyword evidence="3 12" id="KW-0479">Metal-binding</keyword>
<feature type="binding site" evidence="13">
    <location>
        <begin position="84"/>
        <end position="89"/>
    </location>
    <ligand>
        <name>NADP(+)</name>
        <dbReference type="ChEBI" id="CHEBI:58349"/>
    </ligand>
</feature>
<dbReference type="GO" id="GO:0046872">
    <property type="term" value="F:metal ion binding"/>
    <property type="evidence" value="ECO:0007669"/>
    <property type="project" value="UniProtKB-KW"/>
</dbReference>
<comment type="catalytic activity">
    <reaction evidence="7 9">
        <text>D-threo-isocitrate + NADP(+) = 2-oxoglutarate + CO2 + NADPH</text>
        <dbReference type="Rhea" id="RHEA:19629"/>
        <dbReference type="ChEBI" id="CHEBI:15562"/>
        <dbReference type="ChEBI" id="CHEBI:16526"/>
        <dbReference type="ChEBI" id="CHEBI:16810"/>
        <dbReference type="ChEBI" id="CHEBI:57783"/>
        <dbReference type="ChEBI" id="CHEBI:58349"/>
        <dbReference type="EC" id="1.1.1.42"/>
    </reaction>
</comment>
<evidence type="ECO:0000313" key="14">
    <source>
        <dbReference type="EMBL" id="KUI20656.1"/>
    </source>
</evidence>
<evidence type="ECO:0000256" key="1">
    <source>
        <dbReference type="ARBA" id="ARBA00022435"/>
    </source>
</evidence>
<feature type="binding site" evidence="13">
    <location>
        <position position="137"/>
    </location>
    <ligand>
        <name>NADP(+)</name>
        <dbReference type="ChEBI" id="CHEBI:58349"/>
    </ligand>
</feature>
<protein>
    <recommendedName>
        <fullName evidence="9">Isocitrate dehydrogenase [NADP]</fullName>
        <ecNumber evidence="9">1.1.1.42</ecNumber>
    </recommendedName>
    <alternativeName>
        <fullName evidence="9">Oxalosuccinate decarboxylase</fullName>
    </alternativeName>
</protein>
<sequence>MTAEQPTIIYTLTDEAPLLATYAFLPIIRTFTEPAGINVETSDISVAARILAEFSDRLTDEQRVPDNLARLGELTEKPDTNIIKLPNISASVPQLLAAIKELKAKGYDLPDYPGDPKNDEEEEIHDRYAKILGSAVNPVLRQGNSDRRAPKAVKEYARRHPHSMGEWSMASRTHVATMKTGDFYHGEKSMTLDKDRKVKMVLETKSGETIVLKPEVALDDGDIIDSMFMSRKALCEFFEEQIEDAYKTGVMFSLHVKATMMKVSHPIVFGHAVKVFYKDAFAKHQKVLDELGVNVNNGMSDLYDKIQALPASQREEIVQDIHAVHEHRPELAMVDSARGITNFHSPSDVIVDASMPAMIRLGGKMYGADGRTKDTKAVNPESTFSRIYQEMVNFCKTHGQFDPTTIGTVPNVGLMAQKAEEYGSHDKTFEIPEDGVANIVDVDTGEVLMTQNVETGDIWRMPVVKDAAIRDWVKLAVTRARAADMTALFWLDTERPHEVELRKKVKEYLKDHDTEGLHIQIMPQVWAMRYTLERLIRGQDTIAVTGNILRDYLTDLFPILELGTSAKMLSIVPLMAGGGMYETGAGGSAPKHVHQLVEENHLRWDSLGEYLALGACFEDIGRKTENKRAVLLGKTLDSAIGKLLDNNKSPSRKTGELDNRGSQYYLAMYWAQELAEQTDDKELAHHFADLAKSLADNEDAIVNELVEVQGDSVDIGGYYYPDPEKTTAVMRPSKTLNSVLEGATSEPVTKL</sequence>
<evidence type="ECO:0000313" key="15">
    <source>
        <dbReference type="Proteomes" id="UP000053707"/>
    </source>
</evidence>
<comment type="caution">
    <text evidence="14">The sequence shown here is derived from an EMBL/GenBank/DDBJ whole genome shotgun (WGS) entry which is preliminary data.</text>
</comment>
<dbReference type="SUPFAM" id="SSF53659">
    <property type="entry name" value="Isocitrate/Isopropylmalate dehydrogenase-like"/>
    <property type="match status" value="1"/>
</dbReference>
<keyword evidence="4 12" id="KW-0460">Magnesium</keyword>
<comment type="similarity">
    <text evidence="8 9">Belongs to the monomeric-type IDH family.</text>
</comment>
<dbReference type="GO" id="GO:0006097">
    <property type="term" value="P:glyoxylate cycle"/>
    <property type="evidence" value="ECO:0007669"/>
    <property type="project" value="UniProtKB-KW"/>
</dbReference>
<evidence type="ECO:0000256" key="12">
    <source>
        <dbReference type="PIRSR" id="PIRSR009407-3"/>
    </source>
</evidence>
<evidence type="ECO:0000256" key="13">
    <source>
        <dbReference type="PIRSR" id="PIRSR009407-4"/>
    </source>
</evidence>
<feature type="site" description="Critical for catalysis" evidence="10">
    <location>
        <position position="422"/>
    </location>
</feature>
<dbReference type="PANTHER" id="PTHR36999">
    <property type="entry name" value="ISOCITRATE DEHYDROGENASE [NADP]"/>
    <property type="match status" value="1"/>
</dbReference>
<evidence type="ECO:0000256" key="11">
    <source>
        <dbReference type="PIRSR" id="PIRSR009407-2"/>
    </source>
</evidence>
<gene>
    <name evidence="14" type="ORF">AU192_13560</name>
</gene>
<dbReference type="PIRSF" id="PIRSF009407">
    <property type="entry name" value="IDH_monmr"/>
    <property type="match status" value="1"/>
</dbReference>
<dbReference type="GO" id="GO:0004450">
    <property type="term" value="F:isocitrate dehydrogenase (NADP+) activity"/>
    <property type="evidence" value="ECO:0007669"/>
    <property type="project" value="UniProtKB-EC"/>
</dbReference>
<feature type="binding site" evidence="12">
    <location>
        <position position="551"/>
    </location>
    <ligand>
        <name>Mg(2+)</name>
        <dbReference type="ChEBI" id="CHEBI:18420"/>
    </ligand>
</feature>
<keyword evidence="1 9" id="KW-0329">Glyoxylate bypass</keyword>
<evidence type="ECO:0000256" key="6">
    <source>
        <dbReference type="ARBA" id="ARBA00023002"/>
    </source>
</evidence>
<organism evidence="14 15">
    <name type="scientific">Mycobacterium lehmannii</name>
    <dbReference type="NCBI Taxonomy" id="2048550"/>
    <lineage>
        <taxon>Bacteria</taxon>
        <taxon>Bacillati</taxon>
        <taxon>Actinomycetota</taxon>
        <taxon>Actinomycetes</taxon>
        <taxon>Mycobacteriales</taxon>
        <taxon>Mycobacteriaceae</taxon>
        <taxon>Mycobacterium</taxon>
    </lineage>
</organism>
<dbReference type="RefSeq" id="WP_064394245.1">
    <property type="nucleotide sequence ID" value="NZ_LQIR01000002.1"/>
</dbReference>
<dbReference type="EMBL" id="LQIR01000002">
    <property type="protein sequence ID" value="KUI20656.1"/>
    <property type="molecule type" value="Genomic_DNA"/>
</dbReference>
<feature type="binding site" evidence="11">
    <location>
        <position position="147"/>
    </location>
    <ligand>
        <name>D-threo-isocitrate</name>
        <dbReference type="ChEBI" id="CHEBI:15562"/>
    </ligand>
</feature>
<evidence type="ECO:0000256" key="10">
    <source>
        <dbReference type="PIRSR" id="PIRSR009407-1"/>
    </source>
</evidence>
<feature type="binding site" evidence="12">
    <location>
        <position position="352"/>
    </location>
    <ligand>
        <name>Mg(2+)</name>
        <dbReference type="ChEBI" id="CHEBI:18420"/>
    </ligand>
</feature>
<proteinExistence type="inferred from homology"/>
<dbReference type="AlphaFoldDB" id="A0A117JLY8"/>
<feature type="binding site" evidence="11">
    <location>
        <begin position="134"/>
        <end position="141"/>
    </location>
    <ligand>
        <name>substrate</name>
    </ligand>
</feature>
<dbReference type="Proteomes" id="UP000053707">
    <property type="component" value="Unassembled WGS sequence"/>
</dbReference>
<evidence type="ECO:0000256" key="7">
    <source>
        <dbReference type="ARBA" id="ARBA00023554"/>
    </source>
</evidence>
<dbReference type="Pfam" id="PF03971">
    <property type="entry name" value="IDH"/>
    <property type="match status" value="1"/>
</dbReference>
<name>A0A117JLY8_9MYCO</name>
<feature type="binding site" evidence="13">
    <location>
        <begin position="603"/>
        <end position="605"/>
    </location>
    <ligand>
        <name>NADP(+)</name>
        <dbReference type="ChEBI" id="CHEBI:58349"/>
    </ligand>
</feature>
<reference evidence="14 15" key="1">
    <citation type="submission" date="2016-01" db="EMBL/GenBank/DDBJ databases">
        <authorList>
            <consortium name="TB Trials Study Group"/>
            <person name="Sutton G."/>
            <person name="Brinkac L."/>
            <person name="Sanka R."/>
            <person name="Adams M."/>
            <person name="Lau E.L."/>
            <person name="Macaden R."/>
            <person name="Grewal H.M.S."/>
        </authorList>
    </citation>
    <scope>NUCLEOTIDE SEQUENCE [LARGE SCALE GENOMIC DNA]</scope>
    <source>
        <strain evidence="14 15">IS-1744</strain>
    </source>
</reference>
<feature type="binding site" evidence="13">
    <location>
        <begin position="587"/>
        <end position="588"/>
    </location>
    <ligand>
        <name>NADP(+)</name>
        <dbReference type="ChEBI" id="CHEBI:58349"/>
    </ligand>
</feature>
<feature type="site" description="Critical for catalysis" evidence="10">
    <location>
        <position position="257"/>
    </location>
</feature>
<dbReference type="Gene3D" id="3.40.718.10">
    <property type="entry name" value="Isopropylmalate Dehydrogenase"/>
    <property type="match status" value="1"/>
</dbReference>
<evidence type="ECO:0000256" key="5">
    <source>
        <dbReference type="ARBA" id="ARBA00022857"/>
    </source>
</evidence>
<accession>A0A117JLY8</accession>
<dbReference type="EC" id="1.1.1.42" evidence="9"/>
<keyword evidence="15" id="KW-1185">Reference proteome</keyword>